<comment type="caution">
    <text evidence="1">The sequence shown here is derived from an EMBL/GenBank/DDBJ whole genome shotgun (WGS) entry which is preliminary data.</text>
</comment>
<dbReference type="EMBL" id="AAIIMV010000002">
    <property type="protein sequence ID" value="ECE6036281.1"/>
    <property type="molecule type" value="Genomic_DNA"/>
</dbReference>
<evidence type="ECO:0000313" key="1">
    <source>
        <dbReference type="EMBL" id="ECE6036281.1"/>
    </source>
</evidence>
<name>A0A3V0VX85_SALET</name>
<reference evidence="1" key="1">
    <citation type="submission" date="2018-06" db="EMBL/GenBank/DDBJ databases">
        <authorList>
            <person name="Ashton P.M."/>
            <person name="Dallman T."/>
            <person name="Nair S."/>
            <person name="De Pinna E."/>
            <person name="Peters T."/>
            <person name="Grant K."/>
        </authorList>
    </citation>
    <scope>NUCLEOTIDE SEQUENCE</scope>
    <source>
        <strain evidence="1">127525</strain>
    </source>
</reference>
<dbReference type="RefSeq" id="WP_080154179.1">
    <property type="nucleotide sequence ID" value="NZ_JBMOAM010000002.1"/>
</dbReference>
<organism evidence="1">
    <name type="scientific">Salmonella enterica I</name>
    <dbReference type="NCBI Taxonomy" id="59201"/>
    <lineage>
        <taxon>Bacteria</taxon>
        <taxon>Pseudomonadati</taxon>
        <taxon>Pseudomonadota</taxon>
        <taxon>Gammaproteobacteria</taxon>
        <taxon>Enterobacterales</taxon>
        <taxon>Enterobacteriaceae</taxon>
        <taxon>Salmonella</taxon>
    </lineage>
</organism>
<proteinExistence type="predicted"/>
<protein>
    <recommendedName>
        <fullName evidence="2">Restriction endonuclease</fullName>
    </recommendedName>
</protein>
<accession>A0A3V0VX85</accession>
<sequence length="534" mass="62508">MKSGFPLQIETPKNYGGKVDSIKKKLSTYDDDSFFNNMYQHFQRIRDPKTGVISNFPWCCFLALKWKFTEKIKSNPKVMKERDFIDIVNRIYNLQSEVEGIFDNNKILLSIRRMIINQKLYQVPMKLELNTLARQYYWYSTYGGGYFERNFQKLYGITLEDYYKISAYFAIYSCVDDGKESSFIYSNVYLIHLVPYFGAETIKKYLNLVSVKWTELRDFMSLYKDDQQRDIEYYLDTPMLNKPLILTDDGLVILSKHILRASLTALVPSLLKKELSSDYKLKFGKAMEFYVGNLLDEVFDNVIKESEIIKLYRANKIHENTKVVDFIVQEIDGNVYIDSKAIEPDKTVKFSNTALIIKQRLGNSFIKGVLQGQDCARTMNLINKRNMSPKDSLIIITHMDHYISTGKTIEDLLDSSFFEMIEKKYGELSINKDRIYYMTIDEFEFLTEVCKSKNITITSIIDACSKDDSSSKTQKFNVMMHLTDICPDGISDKNIITDTREYLFDELMKYAKDSKYHWDGKVRDFLAIKKYIIS</sequence>
<gene>
    <name evidence="1" type="ORF">DNU30_02035</name>
</gene>
<dbReference type="AlphaFoldDB" id="A0A3V0VX85"/>
<evidence type="ECO:0008006" key="2">
    <source>
        <dbReference type="Google" id="ProtNLM"/>
    </source>
</evidence>